<organism evidence="1 2">
    <name type="scientific">Sphagnum troendelagicum</name>
    <dbReference type="NCBI Taxonomy" id="128251"/>
    <lineage>
        <taxon>Eukaryota</taxon>
        <taxon>Viridiplantae</taxon>
        <taxon>Streptophyta</taxon>
        <taxon>Embryophyta</taxon>
        <taxon>Bryophyta</taxon>
        <taxon>Sphagnophytina</taxon>
        <taxon>Sphagnopsida</taxon>
        <taxon>Sphagnales</taxon>
        <taxon>Sphagnaceae</taxon>
        <taxon>Sphagnum</taxon>
    </lineage>
</organism>
<accession>A0ABP0USF5</accession>
<evidence type="ECO:0000313" key="1">
    <source>
        <dbReference type="EMBL" id="CAK9227514.1"/>
    </source>
</evidence>
<reference evidence="1" key="1">
    <citation type="submission" date="2024-02" db="EMBL/GenBank/DDBJ databases">
        <authorList>
            <consortium name="ELIXIR-Norway"/>
            <consortium name="Elixir Norway"/>
        </authorList>
    </citation>
    <scope>NUCLEOTIDE SEQUENCE</scope>
</reference>
<name>A0ABP0USF5_9BRYO</name>
<proteinExistence type="predicted"/>
<gene>
    <name evidence="1" type="ORF">CSSPTR1EN2_LOCUS18777</name>
</gene>
<sequence>MKTNKILAMQITEHDEPPRKYFRDFKWMIIRVSYLSFTSTLIHITSRTQWFSDIFLMSLKFR</sequence>
<dbReference type="Proteomes" id="UP001497512">
    <property type="component" value="Chromosome 5"/>
</dbReference>
<protein>
    <submittedName>
        <fullName evidence="1">Uncharacterized protein</fullName>
    </submittedName>
</protein>
<evidence type="ECO:0000313" key="2">
    <source>
        <dbReference type="Proteomes" id="UP001497512"/>
    </source>
</evidence>
<keyword evidence="2" id="KW-1185">Reference proteome</keyword>
<dbReference type="EMBL" id="OZ019897">
    <property type="protein sequence ID" value="CAK9227514.1"/>
    <property type="molecule type" value="Genomic_DNA"/>
</dbReference>